<keyword evidence="3" id="KW-1185">Reference proteome</keyword>
<dbReference type="PROSITE" id="PS51257">
    <property type="entry name" value="PROKAR_LIPOPROTEIN"/>
    <property type="match status" value="1"/>
</dbReference>
<gene>
    <name evidence="2" type="ORF">IMCC3317_42160</name>
</gene>
<dbReference type="KEGG" id="kan:IMCC3317_42160"/>
<evidence type="ECO:0000256" key="1">
    <source>
        <dbReference type="SAM" id="SignalP"/>
    </source>
</evidence>
<evidence type="ECO:0000313" key="2">
    <source>
        <dbReference type="EMBL" id="QHI38816.1"/>
    </source>
</evidence>
<dbReference type="OrthoDB" id="980385at2"/>
<dbReference type="AlphaFoldDB" id="A0A7L4ZRI7"/>
<protein>
    <submittedName>
        <fullName evidence="2">Uncharacterized protein</fullName>
    </submittedName>
</protein>
<name>A0A7L4ZRI7_9FLAO</name>
<keyword evidence="1" id="KW-0732">Signal</keyword>
<organism evidence="2 3">
    <name type="scientific">Kordia antarctica</name>
    <dbReference type="NCBI Taxonomy" id="1218801"/>
    <lineage>
        <taxon>Bacteria</taxon>
        <taxon>Pseudomonadati</taxon>
        <taxon>Bacteroidota</taxon>
        <taxon>Flavobacteriia</taxon>
        <taxon>Flavobacteriales</taxon>
        <taxon>Flavobacteriaceae</taxon>
        <taxon>Kordia</taxon>
    </lineage>
</organism>
<proteinExistence type="predicted"/>
<dbReference type="EMBL" id="CP019288">
    <property type="protein sequence ID" value="QHI38816.1"/>
    <property type="molecule type" value="Genomic_DNA"/>
</dbReference>
<dbReference type="Proteomes" id="UP000464657">
    <property type="component" value="Chromosome"/>
</dbReference>
<dbReference type="RefSeq" id="WP_160131343.1">
    <property type="nucleotide sequence ID" value="NZ_CP019288.1"/>
</dbReference>
<evidence type="ECO:0000313" key="3">
    <source>
        <dbReference type="Proteomes" id="UP000464657"/>
    </source>
</evidence>
<sequence>MIKNIRNKKYLVICLLFITLTGCFNATKNELELKSDTNFCDFNKELIYKYDYYTKDGEQLYLRYIRKHSSNEWELEKEATGDKIITEIKFKLFPDAIINSNQKKVTMEYIAANGDIASWSMTGYYSKKDSIWFHPPRGYIFKILEHTPFPSVKKPYKIGTTWKQSVTIPSEGWSDARWKTWEGEITTNSTFEIVDIRKEKTAFGMIDCVVIDSKAVSRVGSTELKMFFNPTYGFVKLAYKNIDDSIINLTLVSFEDMDPSVIEEDIPMDH</sequence>
<reference evidence="2 3" key="1">
    <citation type="journal article" date="2013" name="Int. J. Syst. Evol. Microbiol.">
        <title>Kordia antarctica sp. nov., isolated from Antarctic seawater.</title>
        <authorList>
            <person name="Baek K."/>
            <person name="Choi A."/>
            <person name="Kang I."/>
            <person name="Lee K."/>
            <person name="Cho J.C."/>
        </authorList>
    </citation>
    <scope>NUCLEOTIDE SEQUENCE [LARGE SCALE GENOMIC DNA]</scope>
    <source>
        <strain evidence="2 3">IMCC3317</strain>
    </source>
</reference>
<accession>A0A7L4ZRI7</accession>
<feature type="chain" id="PRO_5029697233" evidence="1">
    <location>
        <begin position="27"/>
        <end position="270"/>
    </location>
</feature>
<feature type="signal peptide" evidence="1">
    <location>
        <begin position="1"/>
        <end position="26"/>
    </location>
</feature>